<dbReference type="OrthoDB" id="10305748at2759"/>
<comment type="caution">
    <text evidence="1">The sequence shown here is derived from an EMBL/GenBank/DDBJ whole genome shotgun (WGS) entry which is preliminary data.</text>
</comment>
<dbReference type="SUPFAM" id="SSF52047">
    <property type="entry name" value="RNI-like"/>
    <property type="match status" value="1"/>
</dbReference>
<evidence type="ECO:0008006" key="3">
    <source>
        <dbReference type="Google" id="ProtNLM"/>
    </source>
</evidence>
<proteinExistence type="predicted"/>
<name>A0A015I155_RHIIW</name>
<dbReference type="AlphaFoldDB" id="A0A015I155"/>
<organism evidence="1 2">
    <name type="scientific">Rhizophagus irregularis (strain DAOM 197198w)</name>
    <name type="common">Glomus intraradices</name>
    <dbReference type="NCBI Taxonomy" id="1432141"/>
    <lineage>
        <taxon>Eukaryota</taxon>
        <taxon>Fungi</taxon>
        <taxon>Fungi incertae sedis</taxon>
        <taxon>Mucoromycota</taxon>
        <taxon>Glomeromycotina</taxon>
        <taxon>Glomeromycetes</taxon>
        <taxon>Glomerales</taxon>
        <taxon>Glomeraceae</taxon>
        <taxon>Rhizophagus</taxon>
    </lineage>
</organism>
<dbReference type="Gene3D" id="3.80.10.10">
    <property type="entry name" value="Ribonuclease Inhibitor"/>
    <property type="match status" value="1"/>
</dbReference>
<sequence>MSKLNEDILLLIFKELRDDSKSLFSCLMVNRFWCKTVIPVLWRNPWNYYINYNKKKYLFVIIVSYLSDNAKESLMRYRIRLPSFSYQTLLFDYLSFCRSINTDTMKSIISTATSLAHAQCLLEQEFYHLFMKKFPELKYLDMKSIIRHQIFHHPEAMLRSESLCELKCDTSIDSSYFYSLAHISQYIQRLIIVNTKANGFHGIAELIGVQKNLKYFEWRDVGYLPVIILEPDLYKEILFALEKSANIIIHLNIIFQFMSRSSPKVFPKFHKLKRLRVGLNSFSEEQLKICVYHDLEILETDYYELKAASIIIENSGGHLKKIYLYRHHDIDDVDHHEKFNEYSLMFIRKVYEKCLSIEYLSLEFPSSKQHFNEFEKLLKICQNLKSLILAIYTMDNVKGDEPLLENGKELLKLLVRSAPTNLREIRILFDVKFSLGALKEFLEKWRGRPALSILTSTSNVIYKKNEKTKFIKLINIYKNNGVIKDLRCECFKNVVNLDYKI</sequence>
<dbReference type="EMBL" id="JEMT01029850">
    <property type="protein sequence ID" value="EXX50652.1"/>
    <property type="molecule type" value="Genomic_DNA"/>
</dbReference>
<dbReference type="Proteomes" id="UP000022910">
    <property type="component" value="Unassembled WGS sequence"/>
</dbReference>
<evidence type="ECO:0000313" key="2">
    <source>
        <dbReference type="Proteomes" id="UP000022910"/>
    </source>
</evidence>
<accession>A0A015I155</accession>
<evidence type="ECO:0000313" key="1">
    <source>
        <dbReference type="EMBL" id="EXX50652.1"/>
    </source>
</evidence>
<keyword evidence="2" id="KW-1185">Reference proteome</keyword>
<reference evidence="1 2" key="1">
    <citation type="submission" date="2014-02" db="EMBL/GenBank/DDBJ databases">
        <title>Single nucleus genome sequencing reveals high similarity among nuclei of an endomycorrhizal fungus.</title>
        <authorList>
            <person name="Lin K."/>
            <person name="Geurts R."/>
            <person name="Zhang Z."/>
            <person name="Limpens E."/>
            <person name="Saunders D.G."/>
            <person name="Mu D."/>
            <person name="Pang E."/>
            <person name="Cao H."/>
            <person name="Cha H."/>
            <person name="Lin T."/>
            <person name="Zhou Q."/>
            <person name="Shang Y."/>
            <person name="Li Y."/>
            <person name="Ivanov S."/>
            <person name="Sharma T."/>
            <person name="Velzen R.V."/>
            <person name="Ruijter N.D."/>
            <person name="Aanen D.K."/>
            <person name="Win J."/>
            <person name="Kamoun S."/>
            <person name="Bisseling T."/>
            <person name="Huang S."/>
        </authorList>
    </citation>
    <scope>NUCLEOTIDE SEQUENCE [LARGE SCALE GENOMIC DNA]</scope>
    <source>
        <strain evidence="2">DAOM197198w</strain>
    </source>
</reference>
<gene>
    <name evidence="1" type="ORF">RirG_268670</name>
</gene>
<protein>
    <recommendedName>
        <fullName evidence="3">F-box domain-containing protein</fullName>
    </recommendedName>
</protein>
<dbReference type="HOGENOM" id="CLU_028913_8_1_1"/>
<dbReference type="InterPro" id="IPR032675">
    <property type="entry name" value="LRR_dom_sf"/>
</dbReference>